<dbReference type="GO" id="GO:0006355">
    <property type="term" value="P:regulation of DNA-templated transcription"/>
    <property type="evidence" value="ECO:0007669"/>
    <property type="project" value="InterPro"/>
</dbReference>
<dbReference type="SMART" id="SM00388">
    <property type="entry name" value="HisKA"/>
    <property type="match status" value="1"/>
</dbReference>
<name>A0A1I3IZ68_9FLAO</name>
<keyword evidence="6" id="KW-0808">Transferase</keyword>
<evidence type="ECO:0000256" key="8">
    <source>
        <dbReference type="ARBA" id="ARBA00022991"/>
    </source>
</evidence>
<feature type="domain" description="Phytochrome chromophore attachment site" evidence="10">
    <location>
        <begin position="136"/>
        <end position="294"/>
    </location>
</feature>
<evidence type="ECO:0000256" key="7">
    <source>
        <dbReference type="ARBA" id="ARBA00022777"/>
    </source>
</evidence>
<dbReference type="EC" id="2.7.13.3" evidence="3"/>
<dbReference type="SUPFAM" id="SSF55874">
    <property type="entry name" value="ATPase domain of HSP90 chaperone/DNA topoisomerase II/histidine kinase"/>
    <property type="match status" value="1"/>
</dbReference>
<dbReference type="InterPro" id="IPR036097">
    <property type="entry name" value="HisK_dim/P_sf"/>
</dbReference>
<evidence type="ECO:0000313" key="12">
    <source>
        <dbReference type="EMBL" id="SFI53279.1"/>
    </source>
</evidence>
<keyword evidence="9" id="KW-0675">Receptor</keyword>
<dbReference type="RefSeq" id="WP_090082369.1">
    <property type="nucleotide sequence ID" value="NZ_FOQT01000005.1"/>
</dbReference>
<dbReference type="SUPFAM" id="SSF55781">
    <property type="entry name" value="GAF domain-like"/>
    <property type="match status" value="2"/>
</dbReference>
<dbReference type="SMART" id="SM00387">
    <property type="entry name" value="HATPase_c"/>
    <property type="match status" value="1"/>
</dbReference>
<keyword evidence="8" id="KW-0157">Chromophore</keyword>
<comment type="similarity">
    <text evidence="2">In the N-terminal section; belongs to the phytochrome family.</text>
</comment>
<dbReference type="Gene3D" id="3.30.450.20">
    <property type="entry name" value="PAS domain"/>
    <property type="match status" value="1"/>
</dbReference>
<evidence type="ECO:0000256" key="3">
    <source>
        <dbReference type="ARBA" id="ARBA00012438"/>
    </source>
</evidence>
<dbReference type="GO" id="GO:0000155">
    <property type="term" value="F:phosphorelay sensor kinase activity"/>
    <property type="evidence" value="ECO:0007669"/>
    <property type="project" value="InterPro"/>
</dbReference>
<dbReference type="InterPro" id="IPR003661">
    <property type="entry name" value="HisK_dim/P_dom"/>
</dbReference>
<protein>
    <recommendedName>
        <fullName evidence="3">histidine kinase</fullName>
        <ecNumber evidence="3">2.7.13.3</ecNumber>
    </recommendedName>
</protein>
<dbReference type="AlphaFoldDB" id="A0A1I3IZ68"/>
<dbReference type="InterPro" id="IPR029016">
    <property type="entry name" value="GAF-like_dom_sf"/>
</dbReference>
<dbReference type="Pfam" id="PF08446">
    <property type="entry name" value="PAS_2"/>
    <property type="match status" value="1"/>
</dbReference>
<dbReference type="Pfam" id="PF01590">
    <property type="entry name" value="GAF"/>
    <property type="match status" value="1"/>
</dbReference>
<keyword evidence="5" id="KW-0716">Sensory transduction</keyword>
<evidence type="ECO:0000313" key="13">
    <source>
        <dbReference type="Proteomes" id="UP000198931"/>
    </source>
</evidence>
<dbReference type="InterPro" id="IPR013654">
    <property type="entry name" value="PAS_2"/>
</dbReference>
<proteinExistence type="inferred from homology"/>
<dbReference type="Proteomes" id="UP000198931">
    <property type="component" value="Unassembled WGS sequence"/>
</dbReference>
<evidence type="ECO:0000256" key="5">
    <source>
        <dbReference type="ARBA" id="ARBA00022606"/>
    </source>
</evidence>
<dbReference type="Pfam" id="PF02518">
    <property type="entry name" value="HATPase_c"/>
    <property type="match status" value="1"/>
</dbReference>
<dbReference type="InterPro" id="IPR043150">
    <property type="entry name" value="Phytochrome_PHY_sf"/>
</dbReference>
<dbReference type="Gene3D" id="3.30.450.40">
    <property type="match status" value="1"/>
</dbReference>
<dbReference type="PANTHER" id="PTHR42878:SF15">
    <property type="entry name" value="BACTERIOPHYTOCHROME"/>
    <property type="match status" value="1"/>
</dbReference>
<dbReference type="GO" id="GO:0009881">
    <property type="term" value="F:photoreceptor activity"/>
    <property type="evidence" value="ECO:0007669"/>
    <property type="project" value="UniProtKB-KW"/>
</dbReference>
<gene>
    <name evidence="12" type="ORF">SAMN05443292_2857</name>
</gene>
<evidence type="ECO:0000256" key="1">
    <source>
        <dbReference type="ARBA" id="ARBA00000085"/>
    </source>
</evidence>
<dbReference type="Gene3D" id="3.30.450.270">
    <property type="match status" value="1"/>
</dbReference>
<dbReference type="InterPro" id="IPR050351">
    <property type="entry name" value="BphY/WalK/GraS-like"/>
</dbReference>
<dbReference type="PANTHER" id="PTHR42878">
    <property type="entry name" value="TWO-COMPONENT HISTIDINE KINASE"/>
    <property type="match status" value="1"/>
</dbReference>
<keyword evidence="7 12" id="KW-0418">Kinase</keyword>
<dbReference type="InterPro" id="IPR013515">
    <property type="entry name" value="Phytochrome_cen-reg"/>
</dbReference>
<comment type="catalytic activity">
    <reaction evidence="1">
        <text>ATP + protein L-histidine = ADP + protein N-phospho-L-histidine.</text>
        <dbReference type="EC" id="2.7.13.3"/>
    </reaction>
</comment>
<keyword evidence="4" id="KW-0600">Photoreceptor protein</keyword>
<dbReference type="GO" id="GO:0009584">
    <property type="term" value="P:detection of visible light"/>
    <property type="evidence" value="ECO:0007669"/>
    <property type="project" value="InterPro"/>
</dbReference>
<dbReference type="SUPFAM" id="SSF55785">
    <property type="entry name" value="PYP-like sensor domain (PAS domain)"/>
    <property type="match status" value="1"/>
</dbReference>
<sequence>MDFVACHEEQIHIPGYIQSFGYLIGLDSTSKKIKFFSENLPEIFPVKTSFFGKNLEDFDGVFSAVTSSDNYRHLSKNSLNEAEISFNTVLISNIDYHFTGFRSGEFIFLQFEKNIEEDKKKIFLSCKYDNINKSKSEEAIWNNLLSAFTDTVGYDRMMVYQFLEDGSGKVIAEKKNDNIESYLHLHYPESDIPKQARELYLKNKKRILSDADCDQVAILSETDEKINLTHSDLRAMSPIHNQYLKNGGAVSSFSTSIIIDEKLWGLVTCQNITQKHINLINRIQAEVLTIIAANTYTAVIAKQSLEVSLELDKKNALLMQKFLNFENLDIALYENIEEICKYPDADGVAIIIADKIETFGSTPSEEDILKVRDWVRDDLTENFFFSNEFKNSYFPDIKNAAGMATAYIDNTKKELILWFRKELDEDILWAGNPEKTFESVTEGGVEKMMISPRKSFAIYRESIKGKSEPWKLKDEIAMRKVVEIVLKASHSQFVKVKELVAELKEVNEELDSFSYTVSHDLGTPLTVMKINAQMLLMKNKEDENLQKRVGGIISEIDGMADMMRNVLQLSKSKSQEIVLKEESTKVLIEKISSDSKLSYGKSETEIIVKDCPAVLADKTMLYQIFLNVITNAVKYSAQQENPLVEINGEIVDNEVVYKISDNGIGIQKEEENKMFKVFSRMDNARSYKGNGIGLSIVNRIMNRIGGEISYESFSGKGTTFILKFQKP</sequence>
<dbReference type="InterPro" id="IPR001294">
    <property type="entry name" value="Phytochrome"/>
</dbReference>
<dbReference type="Pfam" id="PF00360">
    <property type="entry name" value="PHY"/>
    <property type="match status" value="1"/>
</dbReference>
<evidence type="ECO:0000256" key="4">
    <source>
        <dbReference type="ARBA" id="ARBA00022543"/>
    </source>
</evidence>
<evidence type="ECO:0000256" key="2">
    <source>
        <dbReference type="ARBA" id="ARBA00006402"/>
    </source>
</evidence>
<dbReference type="GO" id="GO:0030295">
    <property type="term" value="F:protein kinase activator activity"/>
    <property type="evidence" value="ECO:0007669"/>
    <property type="project" value="TreeGrafter"/>
</dbReference>
<dbReference type="InterPro" id="IPR003594">
    <property type="entry name" value="HATPase_dom"/>
</dbReference>
<dbReference type="STRING" id="1125876.SAMN05443292_2857"/>
<dbReference type="OrthoDB" id="9766459at2"/>
<dbReference type="InterPro" id="IPR003018">
    <property type="entry name" value="GAF"/>
</dbReference>
<evidence type="ECO:0000256" key="9">
    <source>
        <dbReference type="ARBA" id="ARBA00023170"/>
    </source>
</evidence>
<evidence type="ECO:0000259" key="11">
    <source>
        <dbReference type="PROSITE" id="PS50109"/>
    </source>
</evidence>
<dbReference type="CDD" id="cd00082">
    <property type="entry name" value="HisKA"/>
    <property type="match status" value="1"/>
</dbReference>
<evidence type="ECO:0000259" key="10">
    <source>
        <dbReference type="PROSITE" id="PS50046"/>
    </source>
</evidence>
<reference evidence="12 13" key="1">
    <citation type="submission" date="2016-10" db="EMBL/GenBank/DDBJ databases">
        <authorList>
            <person name="de Groot N.N."/>
        </authorList>
    </citation>
    <scope>NUCLEOTIDE SEQUENCE [LARGE SCALE GENOMIC DNA]</scope>
    <source>
        <strain evidence="12 13">DSM 26000</strain>
    </source>
</reference>
<dbReference type="Pfam" id="PF00512">
    <property type="entry name" value="HisKA"/>
    <property type="match status" value="1"/>
</dbReference>
<feature type="domain" description="Histidine kinase" evidence="11">
    <location>
        <begin position="516"/>
        <end position="727"/>
    </location>
</feature>
<dbReference type="PROSITE" id="PS50109">
    <property type="entry name" value="HIS_KIN"/>
    <property type="match status" value="1"/>
</dbReference>
<dbReference type="PROSITE" id="PS50046">
    <property type="entry name" value="PHYTOCHROME_2"/>
    <property type="match status" value="1"/>
</dbReference>
<dbReference type="InterPro" id="IPR005467">
    <property type="entry name" value="His_kinase_dom"/>
</dbReference>
<keyword evidence="13" id="KW-1185">Reference proteome</keyword>
<dbReference type="InterPro" id="IPR035965">
    <property type="entry name" value="PAS-like_dom_sf"/>
</dbReference>
<organism evidence="12 13">
    <name type="scientific">Halpernia frigidisoli</name>
    <dbReference type="NCBI Taxonomy" id="1125876"/>
    <lineage>
        <taxon>Bacteria</taxon>
        <taxon>Pseudomonadati</taxon>
        <taxon>Bacteroidota</taxon>
        <taxon>Flavobacteriia</taxon>
        <taxon>Flavobacteriales</taxon>
        <taxon>Weeksellaceae</taxon>
        <taxon>Chryseobacterium group</taxon>
        <taxon>Halpernia</taxon>
    </lineage>
</organism>
<accession>A0A1I3IZ68</accession>
<dbReference type="InterPro" id="IPR016132">
    <property type="entry name" value="Phyto_chromo_attachment"/>
</dbReference>
<dbReference type="GO" id="GO:0007234">
    <property type="term" value="P:osmosensory signaling via phosphorelay pathway"/>
    <property type="evidence" value="ECO:0007669"/>
    <property type="project" value="TreeGrafter"/>
</dbReference>
<dbReference type="EMBL" id="FOQT01000005">
    <property type="protein sequence ID" value="SFI53279.1"/>
    <property type="molecule type" value="Genomic_DNA"/>
</dbReference>
<dbReference type="InterPro" id="IPR036890">
    <property type="entry name" value="HATPase_C_sf"/>
</dbReference>
<dbReference type="Gene3D" id="1.10.287.130">
    <property type="match status" value="1"/>
</dbReference>
<dbReference type="Gene3D" id="3.30.565.10">
    <property type="entry name" value="Histidine kinase-like ATPase, C-terminal domain"/>
    <property type="match status" value="1"/>
</dbReference>
<dbReference type="SUPFAM" id="SSF47384">
    <property type="entry name" value="Homodimeric domain of signal transducing histidine kinase"/>
    <property type="match status" value="1"/>
</dbReference>
<evidence type="ECO:0000256" key="6">
    <source>
        <dbReference type="ARBA" id="ARBA00022679"/>
    </source>
</evidence>
<dbReference type="PRINTS" id="PR01033">
    <property type="entry name" value="PHYTOCHROME"/>
</dbReference>
<dbReference type="GO" id="GO:0000156">
    <property type="term" value="F:phosphorelay response regulator activity"/>
    <property type="evidence" value="ECO:0007669"/>
    <property type="project" value="TreeGrafter"/>
</dbReference>